<dbReference type="KEGG" id="tsa:AciPR4_4225"/>
<evidence type="ECO:0000313" key="2">
    <source>
        <dbReference type="Proteomes" id="UP000006844"/>
    </source>
</evidence>
<dbReference type="EMBL" id="CP002467">
    <property type="protein sequence ID" value="ADV84969.1"/>
    <property type="molecule type" value="Genomic_DNA"/>
</dbReference>
<evidence type="ECO:0000313" key="1">
    <source>
        <dbReference type="EMBL" id="ADV84969.1"/>
    </source>
</evidence>
<protein>
    <submittedName>
        <fullName evidence="1">Uncharacterized protein</fullName>
    </submittedName>
</protein>
<sequence>MRVICKKSMIGSDVRCPICGQGFVVFWQGRVQARQLEKKLVLQSLRMQHENGSNGAEVHPAAAFDVPIWDGAALGDAVSQQNSAAVGR</sequence>
<reference evidence="1 2" key="1">
    <citation type="journal article" date="2012" name="Stand. Genomic Sci.">
        <title>Complete genome sequence of Terriglobus saanensis type strain SP1PR4(T), an Acidobacteria from tundra soil.</title>
        <authorList>
            <person name="Rawat S.R."/>
            <person name="Mannisto M.K."/>
            <person name="Starovoytov V."/>
            <person name="Goodwin L."/>
            <person name="Nolan M."/>
            <person name="Hauser L."/>
            <person name="Land M."/>
            <person name="Davenport K.W."/>
            <person name="Woyke T."/>
            <person name="Haggblom M.M."/>
        </authorList>
    </citation>
    <scope>NUCLEOTIDE SEQUENCE</scope>
    <source>
        <strain evidence="2">ATCC BAA-1853 / DSM 23119 / SP1PR4</strain>
    </source>
</reference>
<keyword evidence="2" id="KW-1185">Reference proteome</keyword>
<name>E8V678_TERSS</name>
<gene>
    <name evidence="1" type="ordered locus">AciPR4_4225</name>
</gene>
<accession>E8V678</accession>
<dbReference type="Proteomes" id="UP000006844">
    <property type="component" value="Chromosome"/>
</dbReference>
<proteinExistence type="predicted"/>
<dbReference type="AlphaFoldDB" id="E8V678"/>
<dbReference type="eggNOG" id="ENOG5033BXW">
    <property type="taxonomic scope" value="Bacteria"/>
</dbReference>
<organism evidence="1 2">
    <name type="scientific">Terriglobus saanensis (strain ATCC BAA-1853 / DSM 23119 / SP1PR4)</name>
    <dbReference type="NCBI Taxonomy" id="401053"/>
    <lineage>
        <taxon>Bacteria</taxon>
        <taxon>Pseudomonadati</taxon>
        <taxon>Acidobacteriota</taxon>
        <taxon>Terriglobia</taxon>
        <taxon>Terriglobales</taxon>
        <taxon>Acidobacteriaceae</taxon>
        <taxon>Terriglobus</taxon>
    </lineage>
</organism>
<dbReference type="HOGENOM" id="CLU_2464709_0_0_0"/>